<dbReference type="PANTHER" id="PTHR44757">
    <property type="entry name" value="DIGUANYLATE CYCLASE DGCP"/>
    <property type="match status" value="1"/>
</dbReference>
<feature type="domain" description="EAL" evidence="2">
    <location>
        <begin position="593"/>
        <end position="848"/>
    </location>
</feature>
<feature type="transmembrane region" description="Helical" evidence="1">
    <location>
        <begin position="78"/>
        <end position="96"/>
    </location>
</feature>
<evidence type="ECO:0000313" key="4">
    <source>
        <dbReference type="EMBL" id="MEX0426924.1"/>
    </source>
</evidence>
<dbReference type="Pfam" id="PF13188">
    <property type="entry name" value="PAS_8"/>
    <property type="match status" value="1"/>
</dbReference>
<feature type="transmembrane region" description="Helical" evidence="1">
    <location>
        <begin position="108"/>
        <end position="134"/>
    </location>
</feature>
<dbReference type="Gene3D" id="3.20.20.450">
    <property type="entry name" value="EAL domain"/>
    <property type="match status" value="1"/>
</dbReference>
<dbReference type="CDD" id="cd01948">
    <property type="entry name" value="EAL"/>
    <property type="match status" value="1"/>
</dbReference>
<feature type="transmembrane region" description="Helical" evidence="1">
    <location>
        <begin position="155"/>
        <end position="172"/>
    </location>
</feature>
<dbReference type="Pfam" id="PF00990">
    <property type="entry name" value="GGDEF"/>
    <property type="match status" value="1"/>
</dbReference>
<dbReference type="SUPFAM" id="SSF55785">
    <property type="entry name" value="PYP-like sensor domain (PAS domain)"/>
    <property type="match status" value="1"/>
</dbReference>
<evidence type="ECO:0000313" key="5">
    <source>
        <dbReference type="Proteomes" id="UP001556631"/>
    </source>
</evidence>
<gene>
    <name evidence="4" type="ORF">AB3X52_04760</name>
</gene>
<dbReference type="InterPro" id="IPR000160">
    <property type="entry name" value="GGDEF_dom"/>
</dbReference>
<sequence>MNSFAHPASFVVLLLLLTYTHVRPTRLVHRHGSVESDHLDEALFVPMVLLIGPFEVATAVAVASFAGNLAARRAPVKVVFNVGQTVLSCLAGYAVARAGGAQVESPISSAALLACCAGGLVFAIASSFAVAGIVRLAAGHPLLTGLWEQWRTRGIASLGALLLGVVAGIAVHDHPLAALPAIALGWTVERAYVAIVVQRQARLSAEAVQEAVVAVRNSDDPEEVRDQLLASAATVLQAKTARLVTGTTAVAPAALRAPIDDETALEVADRVGGGAWLDGERDALSTLATVGGAALRNSRLLAHLTAITNGQSEGVLAIDAAGVVTFANPAARRLLSHPGELLGAVADDVFALDGAAGRVDLTTLAGSHGGIGDDDAVLRTGSALIPVAFTAAGLPAPQTGVVVVLHDITERKSFEEKLSYIAFHDPLTDLPNRRLFEDRLDHALARAQRNSTSHALLVVDLDRFKLVNDSYGRPAGDRLLVQVAARLRRTLREEDTCARLGGDEFAILIEDVGGSDQALAWAERVLDALDTGYEVDGHQVFISASVGVAMSDQVPSREALIAAADVAAAGAKSTGKARYRLFRPGTAEVPRARLELEAALRRALERGEFDLHYQPLVDTVTGETVGAEALLRWHSPSGVVAPFTFIPLAEETGLIGPLGAWALEEACRQGQEWSTAHPERRPLKISVNLSAHQLSRPDIVSEVEAILKRTGFPPDQLCLEITETVIMTDAEAAILTLRELKALGLQIAIDDFGTGYSSLSYLKRFPVDVVKIDRTFTSGLGDNPVDSEIVAAVIRLAAATGFTVVAEGVETERQRRALAMLGCPLIQGFLIATPLKATDFASFWATDTDRRAQRR</sequence>
<keyword evidence="5" id="KW-1185">Reference proteome</keyword>
<keyword evidence="1" id="KW-0812">Transmembrane</keyword>
<dbReference type="InterPro" id="IPR035965">
    <property type="entry name" value="PAS-like_dom_sf"/>
</dbReference>
<dbReference type="InterPro" id="IPR029787">
    <property type="entry name" value="Nucleotide_cyclase"/>
</dbReference>
<dbReference type="CDD" id="cd01949">
    <property type="entry name" value="GGDEF"/>
    <property type="match status" value="1"/>
</dbReference>
<name>A0ABV3SVF9_9ACTN</name>
<evidence type="ECO:0000256" key="1">
    <source>
        <dbReference type="SAM" id="Phobius"/>
    </source>
</evidence>
<dbReference type="Pfam" id="PF00563">
    <property type="entry name" value="EAL"/>
    <property type="match status" value="1"/>
</dbReference>
<protein>
    <submittedName>
        <fullName evidence="4">Bifunctional diguanylate cyclase/phosphodiesterase</fullName>
    </submittedName>
</protein>
<dbReference type="SMART" id="SM00052">
    <property type="entry name" value="EAL"/>
    <property type="match status" value="1"/>
</dbReference>
<dbReference type="Gene3D" id="3.30.450.20">
    <property type="entry name" value="PAS domain"/>
    <property type="match status" value="1"/>
</dbReference>
<accession>A0ABV3SVF9</accession>
<dbReference type="NCBIfam" id="TIGR00254">
    <property type="entry name" value="GGDEF"/>
    <property type="match status" value="1"/>
</dbReference>
<dbReference type="EMBL" id="JBFPJR010000006">
    <property type="protein sequence ID" value="MEX0426924.1"/>
    <property type="molecule type" value="Genomic_DNA"/>
</dbReference>
<dbReference type="InterPro" id="IPR035919">
    <property type="entry name" value="EAL_sf"/>
</dbReference>
<evidence type="ECO:0000259" key="2">
    <source>
        <dbReference type="PROSITE" id="PS50883"/>
    </source>
</evidence>
<dbReference type="InterPro" id="IPR043128">
    <property type="entry name" value="Rev_trsase/Diguanyl_cyclase"/>
</dbReference>
<keyword evidence="1" id="KW-0472">Membrane</keyword>
<dbReference type="PROSITE" id="PS50883">
    <property type="entry name" value="EAL"/>
    <property type="match status" value="1"/>
</dbReference>
<dbReference type="InterPro" id="IPR052155">
    <property type="entry name" value="Biofilm_reg_signaling"/>
</dbReference>
<keyword evidence="1" id="KW-1133">Transmembrane helix</keyword>
<dbReference type="PROSITE" id="PS50887">
    <property type="entry name" value="GGDEF"/>
    <property type="match status" value="1"/>
</dbReference>
<proteinExistence type="predicted"/>
<reference evidence="4 5" key="1">
    <citation type="submission" date="2024-07" db="EMBL/GenBank/DDBJ databases">
        <authorList>
            <person name="Lee S."/>
            <person name="Kang M."/>
        </authorList>
    </citation>
    <scope>NUCLEOTIDE SEQUENCE [LARGE SCALE GENOMIC DNA]</scope>
    <source>
        <strain evidence="4 5">DS6</strain>
    </source>
</reference>
<feature type="domain" description="GGDEF" evidence="3">
    <location>
        <begin position="452"/>
        <end position="584"/>
    </location>
</feature>
<dbReference type="InterPro" id="IPR000014">
    <property type="entry name" value="PAS"/>
</dbReference>
<dbReference type="SUPFAM" id="SSF55073">
    <property type="entry name" value="Nucleotide cyclase"/>
    <property type="match status" value="1"/>
</dbReference>
<dbReference type="Gene3D" id="3.30.70.270">
    <property type="match status" value="1"/>
</dbReference>
<dbReference type="PANTHER" id="PTHR44757:SF2">
    <property type="entry name" value="BIOFILM ARCHITECTURE MAINTENANCE PROTEIN MBAA"/>
    <property type="match status" value="1"/>
</dbReference>
<dbReference type="Proteomes" id="UP001556631">
    <property type="component" value="Unassembled WGS sequence"/>
</dbReference>
<dbReference type="SMART" id="SM00267">
    <property type="entry name" value="GGDEF"/>
    <property type="match status" value="1"/>
</dbReference>
<organism evidence="4 5">
    <name type="scientific">Nocardioides eburneus</name>
    <dbReference type="NCBI Taxonomy" id="3231482"/>
    <lineage>
        <taxon>Bacteria</taxon>
        <taxon>Bacillati</taxon>
        <taxon>Actinomycetota</taxon>
        <taxon>Actinomycetes</taxon>
        <taxon>Propionibacteriales</taxon>
        <taxon>Nocardioidaceae</taxon>
        <taxon>Nocardioides</taxon>
    </lineage>
</organism>
<comment type="caution">
    <text evidence="4">The sequence shown here is derived from an EMBL/GenBank/DDBJ whole genome shotgun (WGS) entry which is preliminary data.</text>
</comment>
<evidence type="ECO:0000259" key="3">
    <source>
        <dbReference type="PROSITE" id="PS50887"/>
    </source>
</evidence>
<dbReference type="SUPFAM" id="SSF141868">
    <property type="entry name" value="EAL domain-like"/>
    <property type="match status" value="1"/>
</dbReference>
<dbReference type="InterPro" id="IPR001633">
    <property type="entry name" value="EAL_dom"/>
</dbReference>
<feature type="transmembrane region" description="Helical" evidence="1">
    <location>
        <begin position="44"/>
        <end position="66"/>
    </location>
</feature>